<dbReference type="InterPro" id="IPR027640">
    <property type="entry name" value="Kinesin-like_fam"/>
</dbReference>
<feature type="compositionally biased region" description="Polar residues" evidence="5">
    <location>
        <begin position="1005"/>
        <end position="1016"/>
    </location>
</feature>
<dbReference type="EMBL" id="CAJNOQ010002130">
    <property type="protein sequence ID" value="CAF0940503.1"/>
    <property type="molecule type" value="Genomic_DNA"/>
</dbReference>
<evidence type="ECO:0000256" key="4">
    <source>
        <dbReference type="ARBA" id="ARBA00023212"/>
    </source>
</evidence>
<sequence>MIEQLNQQQLSSSLMQSPLLVINNDVNLSSLSSTTITKTDVFNNTDTRIYDNNNKESLSQLQLLPIPSTLSKRMIKINTTNTSWIKIGIRLWTPLIHDSIHFSSTSFIKVDKLQRQITLSDPKNNKLNSNSNNSSNSSKTFTFDQIFTPEESNLDISGKILIELISTLINGKNSTFICVGPCIEANYHCLFGNLFKKFSSSISVEQTGLLLCAITWLFHLIKDQRHTKIVLRLSAQEFRDKKTTNVRDLLKNEDQNNKTTPNIHHQQVPSEHVITNYVNAAKLINRAFENLSHNDDFSNTLIITIHLYKHNDDHDNNHSCLHFICLGHISEITTHFGNTVMATANRQKHMSLFNNRDHHYSTHFLTDYISDCHRLWLLANINVTTCQKTDILHTLQIMSKLHRTFKRTMKHKTKIHNDYIPSKPLLRRNSDPDCSSNSGSTETVVYCGQPSNGAYSSAPLEHLTKYMETLSSKPPGEVWVDGPLSAKKRSTQNEIWIDGPYEFRSASIRTEQNDTANWKPMHTKAKVIDSASIDNEKMCNTGDVTRSSPSNGHIVSNGTFLRQRLLNDQLSFSSTPASPILLSPKRGISPFAKLTSNSNYKIPSTHLQLGCLKSHEQMTSFPYCGSPMFHQKQTVDDITDDGCSTCSESVISSRCHVPQLVPLEKDPLLPFRCSTKLSSSMTCSISPVKEREDPCIQKTDTGDKQGTSDNSASTRAIISGGHTLPSSYRSQRQELLTPAITIPTTSVESTSPVISALVGSFYAPSATPYQGLLMPYSSQTLPSRHLTTSTKSIDDDMELLQKTLEILIVDRNDEQSLTRSLQSVELTPAVDTIDSACRMRTKQLVEIMSKEEKTKRLSRIVSPNRLERLQLAISQVGSVPNSPAPKAKQYAMSSTPGTPQILHLAFEQSNNQLQRSKRSKKPKTPARTTSLTPSQSILRHSPTDTVFKQTDLPLSPQKLLNKKSDSSTTTNRLTILQRLFGMKDATTNTMKDVPQSPKLVPKAKTPNSTRRSTTMNEDVLNHHPLTHTCLTLDLQNILPLSSTLSSGRASSSGYESMNNRDSGSGSSHNDSAEDSSCKMRSKSARKSDEKRSNNTNLPIRSPRLNSTNGIRISKAHEHVKQQQSQPNRLQSLQHRQNE</sequence>
<dbReference type="EMBL" id="CAJOBC010002130">
    <property type="protein sequence ID" value="CAF3717070.1"/>
    <property type="molecule type" value="Genomic_DNA"/>
</dbReference>
<dbReference type="SUPFAM" id="SSF52540">
    <property type="entry name" value="P-loop containing nucleoside triphosphate hydrolases"/>
    <property type="match status" value="1"/>
</dbReference>
<evidence type="ECO:0000313" key="7">
    <source>
        <dbReference type="EMBL" id="CAF0777697.1"/>
    </source>
</evidence>
<accession>A0A814CC43</accession>
<dbReference type="GO" id="GO:0005856">
    <property type="term" value="C:cytoskeleton"/>
    <property type="evidence" value="ECO:0007669"/>
    <property type="project" value="UniProtKB-SubCell"/>
</dbReference>
<proteinExistence type="predicted"/>
<feature type="compositionally biased region" description="Low complexity" evidence="5">
    <location>
        <begin position="1043"/>
        <end position="1056"/>
    </location>
</feature>
<feature type="region of interest" description="Disordered" evidence="5">
    <location>
        <begin position="988"/>
        <end position="1020"/>
    </location>
</feature>
<keyword evidence="2" id="KW-0547">Nucleotide-binding</keyword>
<keyword evidence="4" id="KW-0206">Cytoskeleton</keyword>
<comment type="caution">
    <text evidence="8">The sequence shown here is derived from an EMBL/GenBank/DDBJ whole genome shotgun (WGS) entry which is preliminary data.</text>
</comment>
<keyword evidence="11" id="KW-1185">Reference proteome</keyword>
<keyword evidence="3" id="KW-0067">ATP-binding</keyword>
<dbReference type="EMBL" id="CAJNOK010000824">
    <property type="protein sequence ID" value="CAF0777697.1"/>
    <property type="molecule type" value="Genomic_DNA"/>
</dbReference>
<dbReference type="Pfam" id="PF00225">
    <property type="entry name" value="Kinesin"/>
    <property type="match status" value="1"/>
</dbReference>
<evidence type="ECO:0000256" key="2">
    <source>
        <dbReference type="ARBA" id="ARBA00022741"/>
    </source>
</evidence>
<feature type="compositionally biased region" description="Polar residues" evidence="5">
    <location>
        <begin position="926"/>
        <end position="948"/>
    </location>
</feature>
<feature type="region of interest" description="Disordered" evidence="5">
    <location>
        <begin position="911"/>
        <end position="950"/>
    </location>
</feature>
<dbReference type="AlphaFoldDB" id="A0A814CC43"/>
<feature type="region of interest" description="Disordered" evidence="5">
    <location>
        <begin position="694"/>
        <end position="714"/>
    </location>
</feature>
<feature type="region of interest" description="Disordered" evidence="5">
    <location>
        <begin position="877"/>
        <end position="896"/>
    </location>
</feature>
<feature type="domain" description="Kinesin motor" evidence="6">
    <location>
        <begin position="121"/>
        <end position="326"/>
    </location>
</feature>
<dbReference type="GO" id="GO:0003777">
    <property type="term" value="F:microtubule motor activity"/>
    <property type="evidence" value="ECO:0007669"/>
    <property type="project" value="InterPro"/>
</dbReference>
<dbReference type="OrthoDB" id="8862460at2759"/>
<protein>
    <recommendedName>
        <fullName evidence="6">Kinesin motor domain-containing protein</fullName>
    </recommendedName>
</protein>
<dbReference type="InterPro" id="IPR001752">
    <property type="entry name" value="Kinesin_motor_dom"/>
</dbReference>
<dbReference type="Proteomes" id="UP000677228">
    <property type="component" value="Unassembled WGS sequence"/>
</dbReference>
<feature type="compositionally biased region" description="Polar residues" evidence="5">
    <location>
        <begin position="1057"/>
        <end position="1069"/>
    </location>
</feature>
<dbReference type="InterPro" id="IPR027417">
    <property type="entry name" value="P-loop_NTPase"/>
</dbReference>
<gene>
    <name evidence="8" type="ORF">GPM918_LOCUS10682</name>
    <name evidence="7" type="ORF">OVA965_LOCUS3433</name>
    <name evidence="10" type="ORF">SRO942_LOCUS10683</name>
    <name evidence="9" type="ORF">TMI583_LOCUS3432</name>
</gene>
<keyword evidence="4" id="KW-0963">Cytoplasm</keyword>
<dbReference type="Proteomes" id="UP000663829">
    <property type="component" value="Unassembled WGS sequence"/>
</dbReference>
<name>A0A814CC43_9BILA</name>
<reference evidence="8" key="1">
    <citation type="submission" date="2021-02" db="EMBL/GenBank/DDBJ databases">
        <authorList>
            <person name="Nowell W R."/>
        </authorList>
    </citation>
    <scope>NUCLEOTIDE SEQUENCE</scope>
</reference>
<dbReference type="GO" id="GO:0007018">
    <property type="term" value="P:microtubule-based movement"/>
    <property type="evidence" value="ECO:0007669"/>
    <property type="project" value="InterPro"/>
</dbReference>
<dbReference type="InterPro" id="IPR036961">
    <property type="entry name" value="Kinesin_motor_dom_sf"/>
</dbReference>
<evidence type="ECO:0000313" key="8">
    <source>
        <dbReference type="EMBL" id="CAF0940503.1"/>
    </source>
</evidence>
<dbReference type="Gene3D" id="3.40.850.10">
    <property type="entry name" value="Kinesin motor domain"/>
    <property type="match status" value="1"/>
</dbReference>
<feature type="compositionally biased region" description="Basic and acidic residues" evidence="5">
    <location>
        <begin position="694"/>
        <end position="703"/>
    </location>
</feature>
<dbReference type="GO" id="GO:0008017">
    <property type="term" value="F:microtubule binding"/>
    <property type="evidence" value="ECO:0007669"/>
    <property type="project" value="InterPro"/>
</dbReference>
<dbReference type="Proteomes" id="UP000681722">
    <property type="component" value="Unassembled WGS sequence"/>
</dbReference>
<organism evidence="8 11">
    <name type="scientific">Didymodactylos carnosus</name>
    <dbReference type="NCBI Taxonomy" id="1234261"/>
    <lineage>
        <taxon>Eukaryota</taxon>
        <taxon>Metazoa</taxon>
        <taxon>Spiralia</taxon>
        <taxon>Gnathifera</taxon>
        <taxon>Rotifera</taxon>
        <taxon>Eurotatoria</taxon>
        <taxon>Bdelloidea</taxon>
        <taxon>Philodinida</taxon>
        <taxon>Philodinidae</taxon>
        <taxon>Didymodactylos</taxon>
    </lineage>
</organism>
<evidence type="ECO:0000313" key="11">
    <source>
        <dbReference type="Proteomes" id="UP000663829"/>
    </source>
</evidence>
<dbReference type="GO" id="GO:0005524">
    <property type="term" value="F:ATP binding"/>
    <property type="evidence" value="ECO:0007669"/>
    <property type="project" value="UniProtKB-KW"/>
</dbReference>
<feature type="region of interest" description="Disordered" evidence="5">
    <location>
        <begin position="1043"/>
        <end position="1138"/>
    </location>
</feature>
<comment type="subcellular location">
    <subcellularLocation>
        <location evidence="1">Cytoplasm</location>
        <location evidence="1">Cytoskeleton</location>
    </subcellularLocation>
</comment>
<evidence type="ECO:0000259" key="6">
    <source>
        <dbReference type="Pfam" id="PF00225"/>
    </source>
</evidence>
<dbReference type="PANTHER" id="PTHR21608:SF7">
    <property type="entry name" value="KINESIN-LIKE PROTEIN CG14535"/>
    <property type="match status" value="1"/>
</dbReference>
<dbReference type="Proteomes" id="UP000682733">
    <property type="component" value="Unassembled WGS sequence"/>
</dbReference>
<evidence type="ECO:0000313" key="9">
    <source>
        <dbReference type="EMBL" id="CAF3559025.1"/>
    </source>
</evidence>
<dbReference type="EMBL" id="CAJOBA010000824">
    <property type="protein sequence ID" value="CAF3559025.1"/>
    <property type="molecule type" value="Genomic_DNA"/>
</dbReference>
<evidence type="ECO:0000256" key="5">
    <source>
        <dbReference type="SAM" id="MobiDB-lite"/>
    </source>
</evidence>
<feature type="compositionally biased region" description="Polar residues" evidence="5">
    <location>
        <begin position="1121"/>
        <end position="1138"/>
    </location>
</feature>
<feature type="compositionally biased region" description="Polar residues" evidence="5">
    <location>
        <begin position="704"/>
        <end position="714"/>
    </location>
</feature>
<evidence type="ECO:0000256" key="3">
    <source>
        <dbReference type="ARBA" id="ARBA00022840"/>
    </source>
</evidence>
<evidence type="ECO:0000313" key="10">
    <source>
        <dbReference type="EMBL" id="CAF3717070.1"/>
    </source>
</evidence>
<evidence type="ECO:0000256" key="1">
    <source>
        <dbReference type="ARBA" id="ARBA00004245"/>
    </source>
</evidence>
<feature type="compositionally biased region" description="Polar residues" evidence="5">
    <location>
        <begin position="1093"/>
        <end position="1110"/>
    </location>
</feature>
<feature type="compositionally biased region" description="Basic residues" evidence="5">
    <location>
        <begin position="915"/>
        <end position="924"/>
    </location>
</feature>
<dbReference type="PANTHER" id="PTHR21608">
    <property type="entry name" value="KINESIN-LIKE PROTEIN CG14535"/>
    <property type="match status" value="1"/>
</dbReference>